<keyword evidence="2" id="KW-1185">Reference proteome</keyword>
<gene>
    <name evidence="1" type="ORF">NDU88_007034</name>
</gene>
<dbReference type="EMBL" id="JANPWB010000005">
    <property type="protein sequence ID" value="KAJ1190296.1"/>
    <property type="molecule type" value="Genomic_DNA"/>
</dbReference>
<name>A0AAV7UNY9_PLEWA</name>
<evidence type="ECO:0000313" key="1">
    <source>
        <dbReference type="EMBL" id="KAJ1190296.1"/>
    </source>
</evidence>
<accession>A0AAV7UNY9</accession>
<dbReference type="InterPro" id="IPR042566">
    <property type="entry name" value="L1_C"/>
</dbReference>
<dbReference type="Gene3D" id="3.30.250.20">
    <property type="entry name" value="L1 transposable element, C-terminal domain"/>
    <property type="match status" value="1"/>
</dbReference>
<organism evidence="1 2">
    <name type="scientific">Pleurodeles waltl</name>
    <name type="common">Iberian ribbed newt</name>
    <dbReference type="NCBI Taxonomy" id="8319"/>
    <lineage>
        <taxon>Eukaryota</taxon>
        <taxon>Metazoa</taxon>
        <taxon>Chordata</taxon>
        <taxon>Craniata</taxon>
        <taxon>Vertebrata</taxon>
        <taxon>Euteleostomi</taxon>
        <taxon>Amphibia</taxon>
        <taxon>Batrachia</taxon>
        <taxon>Caudata</taxon>
        <taxon>Salamandroidea</taxon>
        <taxon>Salamandridae</taxon>
        <taxon>Pleurodelinae</taxon>
        <taxon>Pleurodeles</taxon>
    </lineage>
</organism>
<evidence type="ECO:0000313" key="2">
    <source>
        <dbReference type="Proteomes" id="UP001066276"/>
    </source>
</evidence>
<proteinExistence type="predicted"/>
<dbReference type="Proteomes" id="UP001066276">
    <property type="component" value="Chromosome 3_1"/>
</dbReference>
<sequence>MMNETTPQVKKLTQKLALMNTEMRTLAIKQRAAFAAVKKVLPHNDKKYALLYPAKLRIEHEKKTYFLGTPLEAWEWIEMQGLRKANGHGKEGAKAWLLGKKKRKGAGA</sequence>
<dbReference type="AlphaFoldDB" id="A0AAV7UNY9"/>
<protein>
    <submittedName>
        <fullName evidence="1">Uncharacterized protein</fullName>
    </submittedName>
</protein>
<reference evidence="1" key="1">
    <citation type="journal article" date="2022" name="bioRxiv">
        <title>Sequencing and chromosome-scale assembly of the giantPleurodeles waltlgenome.</title>
        <authorList>
            <person name="Brown T."/>
            <person name="Elewa A."/>
            <person name="Iarovenko S."/>
            <person name="Subramanian E."/>
            <person name="Araus A.J."/>
            <person name="Petzold A."/>
            <person name="Susuki M."/>
            <person name="Suzuki K.-i.T."/>
            <person name="Hayashi T."/>
            <person name="Toyoda A."/>
            <person name="Oliveira C."/>
            <person name="Osipova E."/>
            <person name="Leigh N.D."/>
            <person name="Simon A."/>
            <person name="Yun M.H."/>
        </authorList>
    </citation>
    <scope>NUCLEOTIDE SEQUENCE</scope>
    <source>
        <strain evidence="1">20211129_DDA</strain>
        <tissue evidence="1">Liver</tissue>
    </source>
</reference>
<comment type="caution">
    <text evidence="1">The sequence shown here is derived from an EMBL/GenBank/DDBJ whole genome shotgun (WGS) entry which is preliminary data.</text>
</comment>